<reference evidence="1" key="1">
    <citation type="submission" date="2016-07" db="EMBL/GenBank/DDBJ databases">
        <authorList>
            <person name="Bretaudeau A."/>
        </authorList>
    </citation>
    <scope>NUCLEOTIDE SEQUENCE</scope>
    <source>
        <strain evidence="1">Rice</strain>
        <tissue evidence="1">Whole body</tissue>
    </source>
</reference>
<evidence type="ECO:0000313" key="1">
    <source>
        <dbReference type="EMBL" id="SOQ45863.1"/>
    </source>
</evidence>
<sequence length="64" mass="7611">MESVFVSVFGCLTVNHVETTERILMRFGIQTEYELTWSIFRERLYNTRPRSKEDEEQVKPVAVN</sequence>
<proteinExistence type="predicted"/>
<organism evidence="1">
    <name type="scientific">Spodoptera frugiperda</name>
    <name type="common">Fall armyworm</name>
    <dbReference type="NCBI Taxonomy" id="7108"/>
    <lineage>
        <taxon>Eukaryota</taxon>
        <taxon>Metazoa</taxon>
        <taxon>Ecdysozoa</taxon>
        <taxon>Arthropoda</taxon>
        <taxon>Hexapoda</taxon>
        <taxon>Insecta</taxon>
        <taxon>Pterygota</taxon>
        <taxon>Neoptera</taxon>
        <taxon>Endopterygota</taxon>
        <taxon>Lepidoptera</taxon>
        <taxon>Glossata</taxon>
        <taxon>Ditrysia</taxon>
        <taxon>Noctuoidea</taxon>
        <taxon>Noctuidae</taxon>
        <taxon>Amphipyrinae</taxon>
        <taxon>Spodoptera</taxon>
    </lineage>
</organism>
<dbReference type="AlphaFoldDB" id="A0A2H1VYH4"/>
<name>A0A2H1VYH4_SPOFR</name>
<accession>A0A2H1VYH4</accession>
<protein>
    <submittedName>
        <fullName evidence="1">SFRICE_025129</fullName>
    </submittedName>
</protein>
<dbReference type="EMBL" id="ODYU01005220">
    <property type="protein sequence ID" value="SOQ45863.1"/>
    <property type="molecule type" value="Genomic_DNA"/>
</dbReference>
<gene>
    <name evidence="1" type="ORF">SFRICE_025129</name>
</gene>